<evidence type="ECO:0000256" key="4">
    <source>
        <dbReference type="ARBA" id="ARBA00022723"/>
    </source>
</evidence>
<keyword evidence="3" id="KW-0132">Cell division</keyword>
<dbReference type="GO" id="GO:0051301">
    <property type="term" value="P:cell division"/>
    <property type="evidence" value="ECO:0007669"/>
    <property type="project" value="UniProtKB-KW"/>
</dbReference>
<dbReference type="InterPro" id="IPR019987">
    <property type="entry name" value="GTP-bd_ribosome_bio_YsxC"/>
</dbReference>
<accession>A0A1Q9DYS3</accession>
<keyword evidence="6" id="KW-0460">Magnesium</keyword>
<dbReference type="Gene3D" id="3.40.50.300">
    <property type="entry name" value="P-loop containing nucleotide triphosphate hydrolases"/>
    <property type="match status" value="1"/>
</dbReference>
<protein>
    <submittedName>
        <fullName evidence="12">Putative GTP-binding protein EngB</fullName>
    </submittedName>
</protein>
<dbReference type="SUPFAM" id="SSF52540">
    <property type="entry name" value="P-loop containing nucleoside triphosphate hydrolases"/>
    <property type="match status" value="1"/>
</dbReference>
<feature type="compositionally biased region" description="Basic and acidic residues" evidence="10">
    <location>
        <begin position="228"/>
        <end position="253"/>
    </location>
</feature>
<evidence type="ECO:0000256" key="10">
    <source>
        <dbReference type="SAM" id="MobiDB-lite"/>
    </source>
</evidence>
<evidence type="ECO:0000259" key="11">
    <source>
        <dbReference type="PROSITE" id="PS51706"/>
    </source>
</evidence>
<comment type="caution">
    <text evidence="12">The sequence shown here is derived from an EMBL/GenBank/DDBJ whole genome shotgun (WGS) entry which is preliminary data.</text>
</comment>
<proteinExistence type="inferred from homology"/>
<keyword evidence="8" id="KW-0717">Septation</keyword>
<feature type="region of interest" description="Disordered" evidence="10">
    <location>
        <begin position="226"/>
        <end position="253"/>
    </location>
</feature>
<evidence type="ECO:0000313" key="12">
    <source>
        <dbReference type="EMBL" id="OLQ00313.1"/>
    </source>
</evidence>
<name>A0A1Q9DYS3_SYMMI</name>
<feature type="region of interest" description="Disordered" evidence="10">
    <location>
        <begin position="125"/>
        <end position="150"/>
    </location>
</feature>
<keyword evidence="9" id="KW-0131">Cell cycle</keyword>
<dbReference type="EMBL" id="LSRX01000332">
    <property type="protein sequence ID" value="OLQ00313.1"/>
    <property type="molecule type" value="Genomic_DNA"/>
</dbReference>
<gene>
    <name evidence="12" type="primary">engB</name>
    <name evidence="12" type="ORF">AK812_SmicGene17063</name>
</gene>
<organism evidence="12 13">
    <name type="scientific">Symbiodinium microadriaticum</name>
    <name type="common">Dinoflagellate</name>
    <name type="synonym">Zooxanthella microadriatica</name>
    <dbReference type="NCBI Taxonomy" id="2951"/>
    <lineage>
        <taxon>Eukaryota</taxon>
        <taxon>Sar</taxon>
        <taxon>Alveolata</taxon>
        <taxon>Dinophyceae</taxon>
        <taxon>Suessiales</taxon>
        <taxon>Symbiodiniaceae</taxon>
        <taxon>Symbiodinium</taxon>
    </lineage>
</organism>
<feature type="compositionally biased region" description="Low complexity" evidence="10">
    <location>
        <begin position="125"/>
        <end position="137"/>
    </location>
</feature>
<dbReference type="InterPro" id="IPR006073">
    <property type="entry name" value="GTP-bd"/>
</dbReference>
<evidence type="ECO:0000256" key="9">
    <source>
        <dbReference type="ARBA" id="ARBA00023306"/>
    </source>
</evidence>
<dbReference type="GO" id="GO:0046872">
    <property type="term" value="F:metal ion binding"/>
    <property type="evidence" value="ECO:0007669"/>
    <property type="project" value="UniProtKB-KW"/>
</dbReference>
<dbReference type="Pfam" id="PF01926">
    <property type="entry name" value="MMR_HSR1"/>
    <property type="match status" value="1"/>
</dbReference>
<keyword evidence="4" id="KW-0479">Metal-binding</keyword>
<dbReference type="GO" id="GO:0005525">
    <property type="term" value="F:GTP binding"/>
    <property type="evidence" value="ECO:0007669"/>
    <property type="project" value="UniProtKB-KW"/>
</dbReference>
<keyword evidence="13" id="KW-1185">Reference proteome</keyword>
<dbReference type="PANTHER" id="PTHR11649">
    <property type="entry name" value="MSS1/TRME-RELATED GTP-BINDING PROTEIN"/>
    <property type="match status" value="1"/>
</dbReference>
<comment type="cofactor">
    <cofactor evidence="1">
        <name>Mg(2+)</name>
        <dbReference type="ChEBI" id="CHEBI:18420"/>
    </cofactor>
</comment>
<evidence type="ECO:0000256" key="2">
    <source>
        <dbReference type="ARBA" id="ARBA00009638"/>
    </source>
</evidence>
<feature type="compositionally biased region" description="Basic and acidic residues" evidence="10">
    <location>
        <begin position="176"/>
        <end position="185"/>
    </location>
</feature>
<evidence type="ECO:0000313" key="13">
    <source>
        <dbReference type="Proteomes" id="UP000186817"/>
    </source>
</evidence>
<feature type="domain" description="EngB-type G" evidence="11">
    <location>
        <begin position="482"/>
        <end position="669"/>
    </location>
</feature>
<comment type="similarity">
    <text evidence="2">Belongs to the TRAFAC class TrmE-Era-EngA-EngB-Septin-like GTPase superfamily. EngB GTPase family.</text>
</comment>
<evidence type="ECO:0000256" key="7">
    <source>
        <dbReference type="ARBA" id="ARBA00023134"/>
    </source>
</evidence>
<dbReference type="InterPro" id="IPR027417">
    <property type="entry name" value="P-loop_NTPase"/>
</dbReference>
<dbReference type="CDD" id="cd01876">
    <property type="entry name" value="YihA_EngB"/>
    <property type="match status" value="1"/>
</dbReference>
<sequence length="832" mass="91296">MATLIAGSLFAGRHLPSRKLGRGPKAATLNVDAGVADLGLRETMRVALLSLLWLVDGAQVQVNRWSGEGSWWSFGTSGSSLPEDVQALVAGEEEARPPTLATLQPESPVRRPAMIQKAQVQMPAQAAAPSRPRAEPATLPSKFVESPSGAPPAAAMGALAALFSEPKAAAEAATSEEERGGGELRSRKRRAEKASFEKRFAAAEAAAPTVLAALFGEPRNAVEAVTAEEVHDSGELHSSDVRKPAKAEDDRTYLKDQGRRAELAEKCLELASWAQRAAPKGEATALFLSGCAPLAAQSHQGEELCGSLEPQLVGLESQEEWASEACNILMARLDQQHPMDGMFADLGMAKKSKPNSPAPTFAAKKVQKALNLYLNMLPPTRGAPGGWRGAGPLIARLQEDVGPRTSANVSLQTVRRRVAAAGVVLAGVAAAARPRTATRRQARKRPRSSAVSISKKIKPEITDIDDPVRAFFYSQCPPEDERKPEIAFFGQSNVGKSSLLNFLCQRKKLTTISKRPGHTKLIHHFLCERSFYLVDMPGIGYAEGKGSELKQMDKIVTAYVRHRQTLVELFYLVDGSHQLQLFDLQGIKWLADAGVNLSVILTKMDEPRRPLPGKPEDPAEELLDGLYDMPESPWKLGHIKQMPLVFKASTKSRTGREAILEHIADIRKRIFLGAKKKQKAQEDLEKKLVPPAIRFRDVFDGLTAVDVSPREITMDSLDEALFKYNRKNFMFDKKLKQEREFQEQDMRVAQFRLYREDVRDLVELTVGKMDLYLVSSALLIDRTTVMITKANEVPALRCIGDIFRGGKRRKSEVAAFFLLTPLSGPISRASTD</sequence>
<keyword evidence="5" id="KW-0547">Nucleotide-binding</keyword>
<evidence type="ECO:0000256" key="8">
    <source>
        <dbReference type="ARBA" id="ARBA00023210"/>
    </source>
</evidence>
<dbReference type="OrthoDB" id="391988at2759"/>
<dbReference type="AlphaFoldDB" id="A0A1Q9DYS3"/>
<keyword evidence="7" id="KW-0342">GTP-binding</keyword>
<dbReference type="PANTHER" id="PTHR11649:SF13">
    <property type="entry name" value="ENGB-TYPE G DOMAIN-CONTAINING PROTEIN"/>
    <property type="match status" value="1"/>
</dbReference>
<feature type="region of interest" description="Disordered" evidence="10">
    <location>
        <begin position="170"/>
        <end position="190"/>
    </location>
</feature>
<evidence type="ECO:0000256" key="5">
    <source>
        <dbReference type="ARBA" id="ARBA00022741"/>
    </source>
</evidence>
<dbReference type="Proteomes" id="UP000186817">
    <property type="component" value="Unassembled WGS sequence"/>
</dbReference>
<reference evidence="12 13" key="1">
    <citation type="submission" date="2016-02" db="EMBL/GenBank/DDBJ databases">
        <title>Genome analysis of coral dinoflagellate symbionts highlights evolutionary adaptations to a symbiotic lifestyle.</title>
        <authorList>
            <person name="Aranda M."/>
            <person name="Li Y."/>
            <person name="Liew Y.J."/>
            <person name="Baumgarten S."/>
            <person name="Simakov O."/>
            <person name="Wilson M."/>
            <person name="Piel J."/>
            <person name="Ashoor H."/>
            <person name="Bougouffa S."/>
            <person name="Bajic V.B."/>
            <person name="Ryu T."/>
            <person name="Ravasi T."/>
            <person name="Bayer T."/>
            <person name="Micklem G."/>
            <person name="Kim H."/>
            <person name="Bhak J."/>
            <person name="Lajeunesse T.C."/>
            <person name="Voolstra C.R."/>
        </authorList>
    </citation>
    <scope>NUCLEOTIDE SEQUENCE [LARGE SCALE GENOMIC DNA]</scope>
    <source>
        <strain evidence="12 13">CCMP2467</strain>
    </source>
</reference>
<evidence type="ECO:0000256" key="1">
    <source>
        <dbReference type="ARBA" id="ARBA00001946"/>
    </source>
</evidence>
<evidence type="ECO:0000256" key="3">
    <source>
        <dbReference type="ARBA" id="ARBA00022618"/>
    </source>
</evidence>
<dbReference type="NCBIfam" id="TIGR03598">
    <property type="entry name" value="GTPase_YsxC"/>
    <property type="match status" value="1"/>
</dbReference>
<dbReference type="InterPro" id="IPR030393">
    <property type="entry name" value="G_ENGB_dom"/>
</dbReference>
<evidence type="ECO:0000256" key="6">
    <source>
        <dbReference type="ARBA" id="ARBA00022842"/>
    </source>
</evidence>
<dbReference type="PROSITE" id="PS51706">
    <property type="entry name" value="G_ENGB"/>
    <property type="match status" value="1"/>
</dbReference>